<keyword evidence="6 8" id="KW-0472">Membrane</keyword>
<dbReference type="OrthoDB" id="9798629at2"/>
<dbReference type="InterPro" id="IPR003400">
    <property type="entry name" value="ExbD"/>
</dbReference>
<protein>
    <submittedName>
        <fullName evidence="9">Cell division and transport-associated protein TolR (TC 2.C.1.2.1)</fullName>
    </submittedName>
</protein>
<dbReference type="PANTHER" id="PTHR30558:SF7">
    <property type="entry name" value="TOL-PAL SYSTEM PROTEIN TOLR"/>
    <property type="match status" value="1"/>
</dbReference>
<evidence type="ECO:0000313" key="10">
    <source>
        <dbReference type="Proteomes" id="UP000182108"/>
    </source>
</evidence>
<dbReference type="RefSeq" id="WP_055422417.1">
    <property type="nucleotide sequence ID" value="NZ_CYHH01000001.1"/>
</dbReference>
<proteinExistence type="inferred from homology"/>
<evidence type="ECO:0000256" key="7">
    <source>
        <dbReference type="RuleBase" id="RU003879"/>
    </source>
</evidence>
<sequence>MAKRKLMNQMNVVPYIDVMLVLLVIFMVTAPMIQLGNVELPTVGNLPSPPSEAAIVIVHADGSLALKPNPAAPEKNVDALTLLRELQALKAKDPNLAVVVAGDRRATYEKIMDTLDRLRNEGYTRISLQTSSTRKSPAGGATAP</sequence>
<evidence type="ECO:0000256" key="8">
    <source>
        <dbReference type="SAM" id="Phobius"/>
    </source>
</evidence>
<keyword evidence="9" id="KW-0132">Cell division</keyword>
<evidence type="ECO:0000256" key="4">
    <source>
        <dbReference type="ARBA" id="ARBA00022692"/>
    </source>
</evidence>
<dbReference type="PANTHER" id="PTHR30558">
    <property type="entry name" value="EXBD MEMBRANE COMPONENT OF PMF-DRIVEN MACROMOLECULE IMPORT SYSTEM"/>
    <property type="match status" value="1"/>
</dbReference>
<evidence type="ECO:0000256" key="2">
    <source>
        <dbReference type="ARBA" id="ARBA00005811"/>
    </source>
</evidence>
<evidence type="ECO:0000256" key="1">
    <source>
        <dbReference type="ARBA" id="ARBA00004162"/>
    </source>
</evidence>
<dbReference type="EMBL" id="CYHH01000001">
    <property type="protein sequence ID" value="CUB04663.1"/>
    <property type="molecule type" value="Genomic_DNA"/>
</dbReference>
<keyword evidence="7" id="KW-0813">Transport</keyword>
<feature type="transmembrane region" description="Helical" evidence="8">
    <location>
        <begin position="12"/>
        <end position="33"/>
    </location>
</feature>
<keyword evidence="4 7" id="KW-0812">Transmembrane</keyword>
<keyword evidence="3" id="KW-1003">Cell membrane</keyword>
<keyword evidence="10" id="KW-1185">Reference proteome</keyword>
<dbReference type="GO" id="GO:0015031">
    <property type="term" value="P:protein transport"/>
    <property type="evidence" value="ECO:0007669"/>
    <property type="project" value="UniProtKB-KW"/>
</dbReference>
<gene>
    <name evidence="9" type="ORF">Ga0061068_10112</name>
</gene>
<dbReference type="AlphaFoldDB" id="A0A0K6INJ2"/>
<keyword evidence="9" id="KW-0131">Cell cycle</keyword>
<dbReference type="Proteomes" id="UP000182108">
    <property type="component" value="Unassembled WGS sequence"/>
</dbReference>
<dbReference type="Gene3D" id="3.30.420.270">
    <property type="match status" value="1"/>
</dbReference>
<dbReference type="GO" id="GO:0005886">
    <property type="term" value="C:plasma membrane"/>
    <property type="evidence" value="ECO:0007669"/>
    <property type="project" value="UniProtKB-SubCell"/>
</dbReference>
<keyword evidence="7" id="KW-0653">Protein transport</keyword>
<keyword evidence="5 8" id="KW-1133">Transmembrane helix</keyword>
<evidence type="ECO:0000313" key="9">
    <source>
        <dbReference type="EMBL" id="CUB04663.1"/>
    </source>
</evidence>
<comment type="subcellular location">
    <subcellularLocation>
        <location evidence="1">Cell membrane</location>
        <topology evidence="1">Single-pass membrane protein</topology>
    </subcellularLocation>
    <subcellularLocation>
        <location evidence="7">Cell membrane</location>
        <topology evidence="7">Single-pass type II membrane protein</topology>
    </subcellularLocation>
</comment>
<evidence type="ECO:0000256" key="6">
    <source>
        <dbReference type="ARBA" id="ARBA00023136"/>
    </source>
</evidence>
<evidence type="ECO:0000256" key="3">
    <source>
        <dbReference type="ARBA" id="ARBA00022475"/>
    </source>
</evidence>
<evidence type="ECO:0000256" key="5">
    <source>
        <dbReference type="ARBA" id="ARBA00022989"/>
    </source>
</evidence>
<reference evidence="10" key="1">
    <citation type="submission" date="2015-08" db="EMBL/GenBank/DDBJ databases">
        <authorList>
            <person name="Babu N.S."/>
            <person name="Beckwith C.J."/>
            <person name="Beseler K.G."/>
            <person name="Brison A."/>
            <person name="Carone J.V."/>
            <person name="Caskin T.P."/>
            <person name="Diamond M."/>
            <person name="Durham M.E."/>
            <person name="Foxe J.M."/>
            <person name="Go M."/>
            <person name="Henderson B.A."/>
            <person name="Jones I.B."/>
            <person name="McGettigan J.A."/>
            <person name="Micheletti S.J."/>
            <person name="Nasrallah M.E."/>
            <person name="Ortiz D."/>
            <person name="Piller C.R."/>
            <person name="Privatt S.R."/>
            <person name="Schneider S.L."/>
            <person name="Sharp S."/>
            <person name="Smith T.C."/>
            <person name="Stanton J.D."/>
            <person name="Ullery H.E."/>
            <person name="Wilson R.J."/>
            <person name="Serrano M.G."/>
            <person name="Buck G."/>
            <person name="Lee V."/>
            <person name="Wang Y."/>
            <person name="Carvalho R."/>
            <person name="Voegtly L."/>
            <person name="Shi R."/>
            <person name="Duckworth R."/>
            <person name="Johnson A."/>
            <person name="Loviza R."/>
            <person name="Walstead R."/>
            <person name="Shah Z."/>
            <person name="Kiflezghi M."/>
            <person name="Wade K."/>
            <person name="Ball S.L."/>
            <person name="Bradley K.W."/>
            <person name="Asai D.J."/>
            <person name="Bowman C.A."/>
            <person name="Russell D.A."/>
            <person name="Pope W.H."/>
            <person name="Jacobs-Sera D."/>
            <person name="Hendrix R.W."/>
            <person name="Hatfull G.F."/>
        </authorList>
    </citation>
    <scope>NUCLEOTIDE SEQUENCE [LARGE SCALE GENOMIC DNA]</scope>
    <source>
        <strain evidence="10">JCM 19170</strain>
    </source>
</reference>
<accession>A0A0K6INJ2</accession>
<dbReference type="GO" id="GO:0051301">
    <property type="term" value="P:cell division"/>
    <property type="evidence" value="ECO:0007669"/>
    <property type="project" value="UniProtKB-KW"/>
</dbReference>
<dbReference type="Pfam" id="PF02472">
    <property type="entry name" value="ExbD"/>
    <property type="match status" value="1"/>
</dbReference>
<comment type="similarity">
    <text evidence="2 7">Belongs to the ExbD/TolR family.</text>
</comment>
<organism evidence="9 10">
    <name type="scientific">Tepidiphilus thermophilus</name>
    <dbReference type="NCBI Taxonomy" id="876478"/>
    <lineage>
        <taxon>Bacteria</taxon>
        <taxon>Pseudomonadati</taxon>
        <taxon>Pseudomonadota</taxon>
        <taxon>Hydrogenophilia</taxon>
        <taxon>Hydrogenophilales</taxon>
        <taxon>Hydrogenophilaceae</taxon>
        <taxon>Tepidiphilus</taxon>
    </lineage>
</organism>
<name>A0A0K6INJ2_9PROT</name>
<dbReference type="GO" id="GO:0022857">
    <property type="term" value="F:transmembrane transporter activity"/>
    <property type="evidence" value="ECO:0007669"/>
    <property type="project" value="InterPro"/>
</dbReference>